<evidence type="ECO:0000256" key="11">
    <source>
        <dbReference type="ARBA" id="ARBA00023136"/>
    </source>
</evidence>
<organism evidence="15 16">
    <name type="scientific">Taylorella asinigenitalis (strain MCE3)</name>
    <dbReference type="NCBI Taxonomy" id="1008459"/>
    <lineage>
        <taxon>Bacteria</taxon>
        <taxon>Pseudomonadati</taxon>
        <taxon>Pseudomonadota</taxon>
        <taxon>Betaproteobacteria</taxon>
        <taxon>Burkholderiales</taxon>
        <taxon>Alcaligenaceae</taxon>
        <taxon>Taylorella</taxon>
    </lineage>
</organism>
<evidence type="ECO:0000256" key="6">
    <source>
        <dbReference type="ARBA" id="ARBA00022737"/>
    </source>
</evidence>
<dbReference type="InterPro" id="IPR017900">
    <property type="entry name" value="4Fe4S_Fe_S_CS"/>
</dbReference>
<dbReference type="InterPro" id="IPR017896">
    <property type="entry name" value="4Fe4S_Fe-S-bd"/>
</dbReference>
<keyword evidence="16" id="KW-1185">Reference proteome</keyword>
<sequence length="203" mass="22005">MNTLSEERLVEAIDGALPQTQCTQCGYAGCLAYSKAIVYEGADINRCPPGGDAVVAKLANLVAGSVVKPVDPGCGETKPLHKACIIEEHCIGCTKCIQVCPVDAILGANKWMHTVISDFCTGCELCVLACPVDCIEMKLSPEPWSESDASIARERFHARNARLEDDKILEQKRLEALSESHSSDSKASIMDALNKARERRARK</sequence>
<keyword evidence="8" id="KW-0249">Electron transport</keyword>
<dbReference type="STRING" id="1008459.TASI_0522"/>
<dbReference type="Pfam" id="PF04060">
    <property type="entry name" value="FeS"/>
    <property type="match status" value="1"/>
</dbReference>
<name>G4QAI7_TAYAM</name>
<keyword evidence="10" id="KW-0411">Iron-sulfur</keyword>
<dbReference type="InterPro" id="IPR007202">
    <property type="entry name" value="4Fe-4S_dom"/>
</dbReference>
<keyword evidence="2" id="KW-1003">Cell membrane</keyword>
<reference key="1">
    <citation type="submission" date="2011-09" db="EMBL/GenBank/DDBJ databases">
        <title>Genomic characterization of the Taylorella genus.</title>
        <authorList>
            <person name="Hebert L."/>
            <person name="Moumen B."/>
            <person name="Pons N."/>
            <person name="Duquesne F."/>
            <person name="Breuil M.-F."/>
            <person name="Goux D."/>
            <person name="Batto J.-M."/>
            <person name="Renault P."/>
            <person name="Laugier C."/>
            <person name="Petry S."/>
        </authorList>
    </citation>
    <scope>NUCLEOTIDE SEQUENCE</scope>
    <source>
        <strain>MCE3</strain>
    </source>
</reference>
<dbReference type="OrthoDB" id="9789936at2"/>
<feature type="region of interest" description="Disordered" evidence="12">
    <location>
        <begin position="176"/>
        <end position="203"/>
    </location>
</feature>
<evidence type="ECO:0000256" key="3">
    <source>
        <dbReference type="ARBA" id="ARBA00022485"/>
    </source>
</evidence>
<dbReference type="RefSeq" id="WP_014111195.1">
    <property type="nucleotide sequence ID" value="NC_016043.1"/>
</dbReference>
<dbReference type="GO" id="GO:0046872">
    <property type="term" value="F:metal ion binding"/>
    <property type="evidence" value="ECO:0007669"/>
    <property type="project" value="UniProtKB-KW"/>
</dbReference>
<keyword evidence="11" id="KW-0472">Membrane</keyword>
<evidence type="ECO:0000256" key="9">
    <source>
        <dbReference type="ARBA" id="ARBA00023004"/>
    </source>
</evidence>
<feature type="domain" description="4Fe-4S ferredoxin-type" evidence="13">
    <location>
        <begin position="111"/>
        <end position="140"/>
    </location>
</feature>
<dbReference type="HOGENOM" id="CLU_063448_0_2_4"/>
<feature type="domain" description="4Fe-4S" evidence="14">
    <location>
        <begin position="5"/>
        <end position="64"/>
    </location>
</feature>
<dbReference type="PANTHER" id="PTHR42859:SF3">
    <property type="entry name" value="ION-TRANSLOCATING OXIDOREDUCTASE COMPLEX SUBUNIT B"/>
    <property type="match status" value="1"/>
</dbReference>
<dbReference type="EMBL" id="CP003059">
    <property type="protein sequence ID" value="AEP36297.1"/>
    <property type="molecule type" value="Genomic_DNA"/>
</dbReference>
<evidence type="ECO:0000259" key="14">
    <source>
        <dbReference type="PROSITE" id="PS51656"/>
    </source>
</evidence>
<evidence type="ECO:0000313" key="16">
    <source>
        <dbReference type="Proteomes" id="UP000009284"/>
    </source>
</evidence>
<dbReference type="SUPFAM" id="SSF54862">
    <property type="entry name" value="4Fe-4S ferredoxins"/>
    <property type="match status" value="1"/>
</dbReference>
<accession>G4QAI7</accession>
<dbReference type="Gene3D" id="1.10.15.40">
    <property type="entry name" value="Electron transport complex subunit B, putative Fe-S cluster"/>
    <property type="match status" value="1"/>
</dbReference>
<dbReference type="PANTHER" id="PTHR42859">
    <property type="entry name" value="OXIDOREDUCTASE"/>
    <property type="match status" value="1"/>
</dbReference>
<dbReference type="PROSITE" id="PS51379">
    <property type="entry name" value="4FE4S_FER_2"/>
    <property type="match status" value="2"/>
</dbReference>
<evidence type="ECO:0000256" key="4">
    <source>
        <dbReference type="ARBA" id="ARBA00022519"/>
    </source>
</evidence>
<dbReference type="Proteomes" id="UP000009284">
    <property type="component" value="Chromosome"/>
</dbReference>
<evidence type="ECO:0000256" key="8">
    <source>
        <dbReference type="ARBA" id="ARBA00022982"/>
    </source>
</evidence>
<dbReference type="AlphaFoldDB" id="G4QAI7"/>
<dbReference type="PROSITE" id="PS00198">
    <property type="entry name" value="4FE4S_FER_1"/>
    <property type="match status" value="1"/>
</dbReference>
<proteinExistence type="predicted"/>
<evidence type="ECO:0000256" key="5">
    <source>
        <dbReference type="ARBA" id="ARBA00022723"/>
    </source>
</evidence>
<evidence type="ECO:0000313" key="15">
    <source>
        <dbReference type="EMBL" id="AEP36297.1"/>
    </source>
</evidence>
<keyword evidence="6" id="KW-0677">Repeat</keyword>
<evidence type="ECO:0000256" key="2">
    <source>
        <dbReference type="ARBA" id="ARBA00022475"/>
    </source>
</evidence>
<evidence type="ECO:0000256" key="1">
    <source>
        <dbReference type="ARBA" id="ARBA00022448"/>
    </source>
</evidence>
<keyword evidence="9" id="KW-0408">Iron</keyword>
<keyword evidence="1" id="KW-0813">Transport</keyword>
<keyword evidence="7" id="KW-1278">Translocase</keyword>
<keyword evidence="3" id="KW-0004">4Fe-4S</keyword>
<keyword evidence="4" id="KW-0997">Cell inner membrane</keyword>
<dbReference type="GO" id="GO:0051539">
    <property type="term" value="F:4 iron, 4 sulfur cluster binding"/>
    <property type="evidence" value="ECO:0007669"/>
    <property type="project" value="UniProtKB-KW"/>
</dbReference>
<dbReference type="NCBIfam" id="TIGR01944">
    <property type="entry name" value="rnfB"/>
    <property type="match status" value="1"/>
</dbReference>
<keyword evidence="5" id="KW-0479">Metal-binding</keyword>
<evidence type="ECO:0000256" key="10">
    <source>
        <dbReference type="ARBA" id="ARBA00023014"/>
    </source>
</evidence>
<dbReference type="eggNOG" id="COG2878">
    <property type="taxonomic scope" value="Bacteria"/>
</dbReference>
<gene>
    <name evidence="15" type="ordered locus">TASI_0522</name>
</gene>
<dbReference type="Pfam" id="PF14697">
    <property type="entry name" value="Fer4_21"/>
    <property type="match status" value="1"/>
</dbReference>
<evidence type="ECO:0000259" key="13">
    <source>
        <dbReference type="PROSITE" id="PS51379"/>
    </source>
</evidence>
<dbReference type="PROSITE" id="PS51656">
    <property type="entry name" value="4FE4S"/>
    <property type="match status" value="1"/>
</dbReference>
<dbReference type="InterPro" id="IPR010207">
    <property type="entry name" value="Elect_transpt_cplx_RnfB/RsxB"/>
</dbReference>
<dbReference type="Gene3D" id="3.30.70.20">
    <property type="match status" value="1"/>
</dbReference>
<reference evidence="15 16" key="2">
    <citation type="journal article" date="2012" name="PLoS ONE">
        <title>Genomic characterization of the taylorella genus.</title>
        <authorList>
            <person name="Hebert L."/>
            <person name="Moumen B."/>
            <person name="Pons N."/>
            <person name="Duquesne F."/>
            <person name="Breuil M.F."/>
            <person name="Goux D."/>
            <person name="Batto J.M."/>
            <person name="Laugier C."/>
            <person name="Renault P."/>
            <person name="Petry S."/>
        </authorList>
    </citation>
    <scope>NUCLEOTIDE SEQUENCE [LARGE SCALE GENOMIC DNA]</scope>
    <source>
        <strain evidence="15 16">MCE3</strain>
    </source>
</reference>
<evidence type="ECO:0000256" key="7">
    <source>
        <dbReference type="ARBA" id="ARBA00022967"/>
    </source>
</evidence>
<dbReference type="InterPro" id="IPR050294">
    <property type="entry name" value="RnfB_subfamily"/>
</dbReference>
<dbReference type="KEGG" id="tas:TASI_0522"/>
<protein>
    <submittedName>
        <fullName evidence="15">Electron transport complex protein RnfB</fullName>
    </submittedName>
</protein>
<feature type="domain" description="4Fe-4S ferredoxin-type" evidence="13">
    <location>
        <begin position="81"/>
        <end position="110"/>
    </location>
</feature>
<evidence type="ECO:0000256" key="12">
    <source>
        <dbReference type="SAM" id="MobiDB-lite"/>
    </source>
</evidence>
<dbReference type="GO" id="GO:0009055">
    <property type="term" value="F:electron transfer activity"/>
    <property type="evidence" value="ECO:0007669"/>
    <property type="project" value="InterPro"/>
</dbReference>